<feature type="transmembrane region" description="Helical" evidence="2">
    <location>
        <begin position="212"/>
        <end position="233"/>
    </location>
</feature>
<feature type="transmembrane region" description="Helical" evidence="2">
    <location>
        <begin position="179"/>
        <end position="200"/>
    </location>
</feature>
<evidence type="ECO:0000256" key="1">
    <source>
        <dbReference type="SAM" id="MobiDB-lite"/>
    </source>
</evidence>
<evidence type="ECO:0000256" key="2">
    <source>
        <dbReference type="SAM" id="Phobius"/>
    </source>
</evidence>
<accession>A0A0F9KST0</accession>
<feature type="transmembrane region" description="Helical" evidence="2">
    <location>
        <begin position="25"/>
        <end position="45"/>
    </location>
</feature>
<organism evidence="3">
    <name type="scientific">marine sediment metagenome</name>
    <dbReference type="NCBI Taxonomy" id="412755"/>
    <lineage>
        <taxon>unclassified sequences</taxon>
        <taxon>metagenomes</taxon>
        <taxon>ecological metagenomes</taxon>
    </lineage>
</organism>
<dbReference type="EMBL" id="LAZR01008583">
    <property type="protein sequence ID" value="KKM77836.1"/>
    <property type="molecule type" value="Genomic_DNA"/>
</dbReference>
<feature type="region of interest" description="Disordered" evidence="1">
    <location>
        <begin position="436"/>
        <end position="455"/>
    </location>
</feature>
<feature type="transmembrane region" description="Helical" evidence="2">
    <location>
        <begin position="321"/>
        <end position="348"/>
    </location>
</feature>
<feature type="transmembrane region" description="Helical" evidence="2">
    <location>
        <begin position="354"/>
        <end position="373"/>
    </location>
</feature>
<reference evidence="3" key="1">
    <citation type="journal article" date="2015" name="Nature">
        <title>Complex archaea that bridge the gap between prokaryotes and eukaryotes.</title>
        <authorList>
            <person name="Spang A."/>
            <person name="Saw J.H."/>
            <person name="Jorgensen S.L."/>
            <person name="Zaremba-Niedzwiedzka K."/>
            <person name="Martijn J."/>
            <person name="Lind A.E."/>
            <person name="van Eijk R."/>
            <person name="Schleper C."/>
            <person name="Guy L."/>
            <person name="Ettema T.J."/>
        </authorList>
    </citation>
    <scope>NUCLEOTIDE SEQUENCE</scope>
</reference>
<dbReference type="AlphaFoldDB" id="A0A0F9KST0"/>
<feature type="transmembrane region" description="Helical" evidence="2">
    <location>
        <begin position="51"/>
        <end position="73"/>
    </location>
</feature>
<comment type="caution">
    <text evidence="3">The sequence shown here is derived from an EMBL/GenBank/DDBJ whole genome shotgun (WGS) entry which is preliminary data.</text>
</comment>
<feature type="transmembrane region" description="Helical" evidence="2">
    <location>
        <begin position="283"/>
        <end position="301"/>
    </location>
</feature>
<feature type="transmembrane region" description="Helical" evidence="2">
    <location>
        <begin position="93"/>
        <end position="113"/>
    </location>
</feature>
<proteinExistence type="predicted"/>
<gene>
    <name evidence="3" type="ORF">LCGC14_1365980</name>
</gene>
<keyword evidence="2" id="KW-1133">Transmembrane helix</keyword>
<sequence length="455" mass="53160">MSKTFKTKIQRWLDKHFYQIFDNSHFLYTIIFFFSTLLIALLSLIPNQVVGNVILFFATVISITFMLLMFEGLIPKIARYLFTPDKKFDKWKLIYFFINFIASSLILLIYFINGHSMNPNLPIQFLGWDVVLPTLFIIIYFGWNLVQIFYLRVGFEALSDNISEKVDNKYGYSKKKGSICLIFLILALIIPFLLQIGTFIGFLSEFQQPELIWYIASNILVFIIIFITSWRLIMLYLRSKKNDTPNVFSSIFYILIWIIIWFRAFSFLNSLRNIAQASSQIDILSRFIDILLMILTAILVLRSLGGKIYDSMVFNQNNISFFLFSFMVLYIEGQIILITGAGNLAGIFNDSNQINLINNFLIILITTIFYWWYSEYSLERKGLIVRKRYNPEDVALVVNDFRTFLINKNALDPSKIGDEEIQDFLHSKNIKIPVEKPSEIKSEPKIEKDLGTDQE</sequence>
<keyword evidence="2" id="KW-0812">Transmembrane</keyword>
<keyword evidence="2" id="KW-0472">Membrane</keyword>
<protein>
    <submittedName>
        <fullName evidence="3">Uncharacterized protein</fullName>
    </submittedName>
</protein>
<feature type="transmembrane region" description="Helical" evidence="2">
    <location>
        <begin position="245"/>
        <end position="263"/>
    </location>
</feature>
<evidence type="ECO:0000313" key="3">
    <source>
        <dbReference type="EMBL" id="KKM77836.1"/>
    </source>
</evidence>
<name>A0A0F9KST0_9ZZZZ</name>
<feature type="transmembrane region" description="Helical" evidence="2">
    <location>
        <begin position="125"/>
        <end position="143"/>
    </location>
</feature>